<reference evidence="2 3" key="1">
    <citation type="submission" date="2020-05" db="EMBL/GenBank/DDBJ databases">
        <authorList>
            <person name="Campoy J."/>
            <person name="Schneeberger K."/>
            <person name="Spophaly S."/>
        </authorList>
    </citation>
    <scope>NUCLEOTIDE SEQUENCE [LARGE SCALE GENOMIC DNA]</scope>
    <source>
        <strain evidence="2">PruArmRojPasFocal</strain>
    </source>
</reference>
<evidence type="ECO:0000313" key="3">
    <source>
        <dbReference type="Proteomes" id="UP000507222"/>
    </source>
</evidence>
<sequence length="136" mass="14368">MSVQGLYKLIGGPTPIPPHASKTLKHGRKKRRYQNGGTGQTATVIAKRQRGAEPAFQGIAIGGGAADEASGERRVVGDEEADEEHGQGGVDFGNDIPNPGGPTDHRHGSRAAVQRTRVAAGQHPRFPFLSQVKTKT</sequence>
<protein>
    <submittedName>
        <fullName evidence="2">Uncharacterized protein</fullName>
    </submittedName>
</protein>
<organism evidence="2 3">
    <name type="scientific">Prunus armeniaca</name>
    <name type="common">Apricot</name>
    <name type="synonym">Armeniaca vulgaris</name>
    <dbReference type="NCBI Taxonomy" id="36596"/>
    <lineage>
        <taxon>Eukaryota</taxon>
        <taxon>Viridiplantae</taxon>
        <taxon>Streptophyta</taxon>
        <taxon>Embryophyta</taxon>
        <taxon>Tracheophyta</taxon>
        <taxon>Spermatophyta</taxon>
        <taxon>Magnoliopsida</taxon>
        <taxon>eudicotyledons</taxon>
        <taxon>Gunneridae</taxon>
        <taxon>Pentapetalae</taxon>
        <taxon>rosids</taxon>
        <taxon>fabids</taxon>
        <taxon>Rosales</taxon>
        <taxon>Rosaceae</taxon>
        <taxon>Amygdaloideae</taxon>
        <taxon>Amygdaleae</taxon>
        <taxon>Prunus</taxon>
    </lineage>
</organism>
<feature type="region of interest" description="Disordered" evidence="1">
    <location>
        <begin position="62"/>
        <end position="114"/>
    </location>
</feature>
<dbReference type="AlphaFoldDB" id="A0A6J5TD65"/>
<evidence type="ECO:0000313" key="2">
    <source>
        <dbReference type="EMBL" id="CAB4261863.1"/>
    </source>
</evidence>
<gene>
    <name evidence="2" type="ORF">CURHAP_LOCUS832</name>
</gene>
<proteinExistence type="predicted"/>
<name>A0A6J5TD65_PRUAR</name>
<feature type="compositionally biased region" description="Basic residues" evidence="1">
    <location>
        <begin position="22"/>
        <end position="33"/>
    </location>
</feature>
<evidence type="ECO:0000256" key="1">
    <source>
        <dbReference type="SAM" id="MobiDB-lite"/>
    </source>
</evidence>
<dbReference type="Proteomes" id="UP000507222">
    <property type="component" value="Unassembled WGS sequence"/>
</dbReference>
<accession>A0A6J5TD65</accession>
<dbReference type="EMBL" id="CAEKDK010000001">
    <property type="protein sequence ID" value="CAB4261863.1"/>
    <property type="molecule type" value="Genomic_DNA"/>
</dbReference>
<feature type="region of interest" description="Disordered" evidence="1">
    <location>
        <begin position="1"/>
        <end position="40"/>
    </location>
</feature>